<keyword evidence="1" id="KW-0547">Nucleotide-binding</keyword>
<keyword evidence="2" id="KW-0378">Hydrolase</keyword>
<dbReference type="GO" id="GO:0003724">
    <property type="term" value="F:RNA helicase activity"/>
    <property type="evidence" value="ECO:0007669"/>
    <property type="project" value="TreeGrafter"/>
</dbReference>
<evidence type="ECO:0000256" key="2">
    <source>
        <dbReference type="ARBA" id="ARBA00022801"/>
    </source>
</evidence>
<dbReference type="PANTHER" id="PTHR47959">
    <property type="entry name" value="ATP-DEPENDENT RNA HELICASE RHLE-RELATED"/>
    <property type="match status" value="1"/>
</dbReference>
<evidence type="ECO:0000256" key="1">
    <source>
        <dbReference type="ARBA" id="ARBA00022741"/>
    </source>
</evidence>
<evidence type="ECO:0000256" key="6">
    <source>
        <dbReference type="SAM" id="MobiDB-lite"/>
    </source>
</evidence>
<dbReference type="SUPFAM" id="SSF52540">
    <property type="entry name" value="P-loop containing nucleoside triphosphate hydrolases"/>
    <property type="match status" value="1"/>
</dbReference>
<evidence type="ECO:0000256" key="7">
    <source>
        <dbReference type="SAM" id="Phobius"/>
    </source>
</evidence>
<dbReference type="GO" id="GO:0016787">
    <property type="term" value="F:hydrolase activity"/>
    <property type="evidence" value="ECO:0007669"/>
    <property type="project" value="UniProtKB-KW"/>
</dbReference>
<proteinExistence type="predicted"/>
<keyword evidence="3" id="KW-0347">Helicase</keyword>
<evidence type="ECO:0008006" key="10">
    <source>
        <dbReference type="Google" id="ProtNLM"/>
    </source>
</evidence>
<dbReference type="GO" id="GO:0005524">
    <property type="term" value="F:ATP binding"/>
    <property type="evidence" value="ECO:0007669"/>
    <property type="project" value="UniProtKB-KW"/>
</dbReference>
<evidence type="ECO:0000256" key="3">
    <source>
        <dbReference type="ARBA" id="ARBA00022806"/>
    </source>
</evidence>
<accession>A0AAD9JKV3</accession>
<keyword evidence="7" id="KW-0812">Transmembrane</keyword>
<protein>
    <recommendedName>
        <fullName evidence="10">Helicase C-terminal domain-containing protein</fullName>
    </recommendedName>
</protein>
<keyword evidence="4" id="KW-0067">ATP-binding</keyword>
<keyword evidence="5" id="KW-0175">Coiled coil</keyword>
<dbReference type="GO" id="GO:0005829">
    <property type="term" value="C:cytosol"/>
    <property type="evidence" value="ECO:0007669"/>
    <property type="project" value="TreeGrafter"/>
</dbReference>
<feature type="transmembrane region" description="Helical" evidence="7">
    <location>
        <begin position="303"/>
        <end position="320"/>
    </location>
</feature>
<dbReference type="InterPro" id="IPR050079">
    <property type="entry name" value="DEAD_box_RNA_helicase"/>
</dbReference>
<dbReference type="PANTHER" id="PTHR47959:SF1">
    <property type="entry name" value="ATP-DEPENDENT RNA HELICASE DBPA"/>
    <property type="match status" value="1"/>
</dbReference>
<feature type="coiled-coil region" evidence="5">
    <location>
        <begin position="112"/>
        <end position="152"/>
    </location>
</feature>
<keyword evidence="9" id="KW-1185">Reference proteome</keyword>
<evidence type="ECO:0000313" key="8">
    <source>
        <dbReference type="EMBL" id="KAK2155073.1"/>
    </source>
</evidence>
<keyword evidence="7" id="KW-1133">Transmembrane helix</keyword>
<feature type="region of interest" description="Disordered" evidence="6">
    <location>
        <begin position="222"/>
        <end position="261"/>
    </location>
</feature>
<organism evidence="8 9">
    <name type="scientific">Paralvinella palmiformis</name>
    <dbReference type="NCBI Taxonomy" id="53620"/>
    <lineage>
        <taxon>Eukaryota</taxon>
        <taxon>Metazoa</taxon>
        <taxon>Spiralia</taxon>
        <taxon>Lophotrochozoa</taxon>
        <taxon>Annelida</taxon>
        <taxon>Polychaeta</taxon>
        <taxon>Sedentaria</taxon>
        <taxon>Canalipalpata</taxon>
        <taxon>Terebellida</taxon>
        <taxon>Terebelliformia</taxon>
        <taxon>Alvinellidae</taxon>
        <taxon>Paralvinella</taxon>
    </lineage>
</organism>
<feature type="region of interest" description="Disordered" evidence="6">
    <location>
        <begin position="186"/>
        <end position="207"/>
    </location>
</feature>
<dbReference type="InterPro" id="IPR027417">
    <property type="entry name" value="P-loop_NTPase"/>
</dbReference>
<dbReference type="Gene3D" id="3.40.50.300">
    <property type="entry name" value="P-loop containing nucleotide triphosphate hydrolases"/>
    <property type="match status" value="1"/>
</dbReference>
<reference evidence="8" key="1">
    <citation type="journal article" date="2023" name="Mol. Biol. Evol.">
        <title>Third-Generation Sequencing Reveals the Adaptive Role of the Epigenome in Three Deep-Sea Polychaetes.</title>
        <authorList>
            <person name="Perez M."/>
            <person name="Aroh O."/>
            <person name="Sun Y."/>
            <person name="Lan Y."/>
            <person name="Juniper S.K."/>
            <person name="Young C.R."/>
            <person name="Angers B."/>
            <person name="Qian P.Y."/>
        </authorList>
    </citation>
    <scope>NUCLEOTIDE SEQUENCE</scope>
    <source>
        <strain evidence="8">P08H-3</strain>
    </source>
</reference>
<gene>
    <name evidence="8" type="ORF">LSH36_250g03062</name>
</gene>
<dbReference type="AlphaFoldDB" id="A0AAD9JKV3"/>
<feature type="compositionally biased region" description="Basic and acidic residues" evidence="6">
    <location>
        <begin position="188"/>
        <end position="207"/>
    </location>
</feature>
<keyword evidence="7" id="KW-0472">Membrane</keyword>
<sequence>MCFISLLKRTFHDHCIVFIQTKKQAHRLHILYGLLGIRVGELHSSLSQIQIINFTMPSTLQHYIHRVGRTARAGKSGRSVTLVGEKERKVLKEIVKKAKNPVKSRVIPPEVINKFHQRLASLESDVDTIEKQEIEEKHLRAAENQANKAQKIIDGNLDRKRTWFQSHMDRKREQAALRLGELTKLPKGKKEREKLLTGKRPQNSDERAEFELEKAAAYAARVSKKQQREKRLRSCVDNDRGLPSSSKKNEHKKKSTFETELTSTSGKVMKKLRAGWGYSTRKVVVTSNTEGGDELQIRDDLQYMIRVIIYLALITVCVLYK</sequence>
<evidence type="ECO:0000313" key="9">
    <source>
        <dbReference type="Proteomes" id="UP001208570"/>
    </source>
</evidence>
<feature type="compositionally biased region" description="Basic residues" evidence="6">
    <location>
        <begin position="222"/>
        <end position="231"/>
    </location>
</feature>
<name>A0AAD9JKV3_9ANNE</name>
<dbReference type="Proteomes" id="UP001208570">
    <property type="component" value="Unassembled WGS sequence"/>
</dbReference>
<evidence type="ECO:0000256" key="5">
    <source>
        <dbReference type="SAM" id="Coils"/>
    </source>
</evidence>
<comment type="caution">
    <text evidence="8">The sequence shown here is derived from an EMBL/GenBank/DDBJ whole genome shotgun (WGS) entry which is preliminary data.</text>
</comment>
<evidence type="ECO:0000256" key="4">
    <source>
        <dbReference type="ARBA" id="ARBA00022840"/>
    </source>
</evidence>
<dbReference type="EMBL" id="JAODUP010000250">
    <property type="protein sequence ID" value="KAK2155073.1"/>
    <property type="molecule type" value="Genomic_DNA"/>
</dbReference>